<comment type="caution">
    <text evidence="1">The sequence shown here is derived from an EMBL/GenBank/DDBJ whole genome shotgun (WGS) entry which is preliminary data.</text>
</comment>
<dbReference type="EMBL" id="JMQI01000064">
    <property type="protein sequence ID" value="KDN18420.1"/>
    <property type="molecule type" value="Genomic_DNA"/>
</dbReference>
<keyword evidence="2" id="KW-1185">Reference proteome</keyword>
<accession>A0A066TU69</accession>
<organism evidence="1 2">
    <name type="scientific">Amycolatopsis rifamycinica</name>
    <dbReference type="NCBI Taxonomy" id="287986"/>
    <lineage>
        <taxon>Bacteria</taxon>
        <taxon>Bacillati</taxon>
        <taxon>Actinomycetota</taxon>
        <taxon>Actinomycetes</taxon>
        <taxon>Pseudonocardiales</taxon>
        <taxon>Pseudonocardiaceae</taxon>
        <taxon>Amycolatopsis</taxon>
    </lineage>
</organism>
<gene>
    <name evidence="1" type="ORF">DV20_31760</name>
</gene>
<dbReference type="eggNOG" id="ENOG503433J">
    <property type="taxonomic scope" value="Bacteria"/>
</dbReference>
<proteinExistence type="predicted"/>
<evidence type="ECO:0000313" key="2">
    <source>
        <dbReference type="Proteomes" id="UP000027345"/>
    </source>
</evidence>
<evidence type="ECO:0000313" key="1">
    <source>
        <dbReference type="EMBL" id="KDN18420.1"/>
    </source>
</evidence>
<dbReference type="AlphaFoldDB" id="A0A066TU69"/>
<dbReference type="STRING" id="287986.DV20_31760"/>
<dbReference type="OrthoDB" id="3689589at2"/>
<protein>
    <submittedName>
        <fullName evidence="1">Uncharacterized protein</fullName>
    </submittedName>
</protein>
<reference evidence="1 2" key="1">
    <citation type="submission" date="2014-05" db="EMBL/GenBank/DDBJ databases">
        <title>Draft genome sequence of Amycolatopsis rifamycinica DSM 46095.</title>
        <authorList>
            <person name="Lal R."/>
            <person name="Saxena A."/>
            <person name="Kumari R."/>
            <person name="Mukherjee U."/>
            <person name="Singh P."/>
            <person name="Sangwan N."/>
            <person name="Mahato N.K."/>
        </authorList>
    </citation>
    <scope>NUCLEOTIDE SEQUENCE [LARGE SCALE GENOMIC DNA]</scope>
    <source>
        <strain evidence="1 2">DSM 46095</strain>
    </source>
</reference>
<sequence>MYWPVPASWTPHDEAELVAGWRLWLELSDRAWPSAAWDGTPAGAVRQLRDLLAACDDIETAYRAAADEPSPGFLSLIQGLAVTAGSVISLWFDDFDQLDDERAVLLHEDLARFAEQAEQVLTLLAVNGGWVALAEVRRRPA</sequence>
<name>A0A066TU69_9PSEU</name>
<dbReference type="RefSeq" id="WP_043786557.1">
    <property type="nucleotide sequence ID" value="NZ_JMQI01000064.1"/>
</dbReference>
<dbReference type="Proteomes" id="UP000027345">
    <property type="component" value="Unassembled WGS sequence"/>
</dbReference>